<proteinExistence type="predicted"/>
<dbReference type="Proteomes" id="UP000295366">
    <property type="component" value="Unassembled WGS sequence"/>
</dbReference>
<protein>
    <submittedName>
        <fullName evidence="1">Membrane protein</fullName>
    </submittedName>
</protein>
<reference evidence="1 2" key="1">
    <citation type="journal article" date="2015" name="Stand. Genomic Sci.">
        <title>Genomic Encyclopedia of Bacterial and Archaeal Type Strains, Phase III: the genomes of soil and plant-associated and newly described type strains.</title>
        <authorList>
            <person name="Whitman W.B."/>
            <person name="Woyke T."/>
            <person name="Klenk H.P."/>
            <person name="Zhou Y."/>
            <person name="Lilburn T.G."/>
            <person name="Beck B.J."/>
            <person name="De Vos P."/>
            <person name="Vandamme P."/>
            <person name="Eisen J.A."/>
            <person name="Garrity G."/>
            <person name="Hugenholtz P."/>
            <person name="Kyrpides N.C."/>
        </authorList>
    </citation>
    <scope>NUCLEOTIDE SEQUENCE [LARGE SCALE GENOMIC DNA]</scope>
    <source>
        <strain evidence="1 2">VKM Ac-2596</strain>
    </source>
</reference>
<name>A0ACD2XJ87_9MICO</name>
<organism evidence="1 2">
    <name type="scientific">Rathayibacter tanaceti</name>
    <dbReference type="NCBI Taxonomy" id="1671680"/>
    <lineage>
        <taxon>Bacteria</taxon>
        <taxon>Bacillati</taxon>
        <taxon>Actinomycetota</taxon>
        <taxon>Actinomycetes</taxon>
        <taxon>Micrococcales</taxon>
        <taxon>Microbacteriaceae</taxon>
        <taxon>Rathayibacter</taxon>
    </lineage>
</organism>
<evidence type="ECO:0000313" key="2">
    <source>
        <dbReference type="Proteomes" id="UP000295366"/>
    </source>
</evidence>
<keyword evidence="2" id="KW-1185">Reference proteome</keyword>
<accession>A0ACD2XJ87</accession>
<evidence type="ECO:0000313" key="1">
    <source>
        <dbReference type="EMBL" id="TCO36717.1"/>
    </source>
</evidence>
<gene>
    <name evidence="1" type="ORF">EV639_106120</name>
</gene>
<sequence>MTRPALGAGPRVLVAAMAVSGVVHLVRPRVFDTVVPRGMPGSARGWVLVSGAAELACAAATVHPSTRAIGGVASAALMAAVFPGNVQMARDARRPRSRVITLLRLPLQIPLVLWGLEAARTR</sequence>
<dbReference type="EMBL" id="SLWP01000006">
    <property type="protein sequence ID" value="TCO36717.1"/>
    <property type="molecule type" value="Genomic_DNA"/>
</dbReference>
<comment type="caution">
    <text evidence="1">The sequence shown here is derived from an EMBL/GenBank/DDBJ whole genome shotgun (WGS) entry which is preliminary data.</text>
</comment>